<organism evidence="1 2">
    <name type="scientific">Hibiscus syriacus</name>
    <name type="common">Rose of Sharon</name>
    <dbReference type="NCBI Taxonomy" id="106335"/>
    <lineage>
        <taxon>Eukaryota</taxon>
        <taxon>Viridiplantae</taxon>
        <taxon>Streptophyta</taxon>
        <taxon>Embryophyta</taxon>
        <taxon>Tracheophyta</taxon>
        <taxon>Spermatophyta</taxon>
        <taxon>Magnoliopsida</taxon>
        <taxon>eudicotyledons</taxon>
        <taxon>Gunneridae</taxon>
        <taxon>Pentapetalae</taxon>
        <taxon>rosids</taxon>
        <taxon>malvids</taxon>
        <taxon>Malvales</taxon>
        <taxon>Malvaceae</taxon>
        <taxon>Malvoideae</taxon>
        <taxon>Hibiscus</taxon>
    </lineage>
</organism>
<dbReference type="Gene3D" id="3.40.50.1820">
    <property type="entry name" value="alpha/beta hydrolase"/>
    <property type="match status" value="1"/>
</dbReference>
<evidence type="ECO:0000313" key="2">
    <source>
        <dbReference type="Proteomes" id="UP000436088"/>
    </source>
</evidence>
<name>A0A6A3CCQ2_HIBSY</name>
<dbReference type="GO" id="GO:0080031">
    <property type="term" value="F:methyl salicylate esterase activity"/>
    <property type="evidence" value="ECO:0007669"/>
    <property type="project" value="TreeGrafter"/>
</dbReference>
<keyword evidence="2" id="KW-1185">Reference proteome</keyword>
<protein>
    <submittedName>
        <fullName evidence="1">Transmembrane protein 87B-like</fullName>
    </submittedName>
</protein>
<reference evidence="1" key="1">
    <citation type="submission" date="2019-09" db="EMBL/GenBank/DDBJ databases">
        <title>Draft genome information of white flower Hibiscus syriacus.</title>
        <authorList>
            <person name="Kim Y.-M."/>
        </authorList>
    </citation>
    <scope>NUCLEOTIDE SEQUENCE [LARGE SCALE GENOMIC DNA]</scope>
    <source>
        <strain evidence="1">YM2019G1</strain>
    </source>
</reference>
<sequence>MIIKEEFQRKILYHLSSKEDSTLAALLVRSGPLRAFAGLRFTEGADAENVPKVYIKTMQVLKREQQEEMVKRWPASLVFALESDHSPIFSTPTHLFAFLLKATASVNAAT</sequence>
<dbReference type="GO" id="GO:0080032">
    <property type="term" value="F:methyl jasmonate esterase activity"/>
    <property type="evidence" value="ECO:0007669"/>
    <property type="project" value="TreeGrafter"/>
</dbReference>
<dbReference type="InterPro" id="IPR045889">
    <property type="entry name" value="MES/HNL"/>
</dbReference>
<accession>A0A6A3CCQ2</accession>
<dbReference type="AlphaFoldDB" id="A0A6A3CCQ2"/>
<dbReference type="Proteomes" id="UP000436088">
    <property type="component" value="Unassembled WGS sequence"/>
</dbReference>
<dbReference type="GO" id="GO:0080030">
    <property type="term" value="F:methyl indole-3-acetate esterase activity"/>
    <property type="evidence" value="ECO:0007669"/>
    <property type="project" value="TreeGrafter"/>
</dbReference>
<gene>
    <name evidence="1" type="ORF">F3Y22_tig00005936pilonHSYRG00018</name>
</gene>
<comment type="caution">
    <text evidence="1">The sequence shown here is derived from an EMBL/GenBank/DDBJ whole genome shotgun (WGS) entry which is preliminary data.</text>
</comment>
<dbReference type="PANTHER" id="PTHR10992:SF1010">
    <property type="entry name" value="METHYLESTERASE 17-LIKE"/>
    <property type="match status" value="1"/>
</dbReference>
<dbReference type="InterPro" id="IPR029058">
    <property type="entry name" value="AB_hydrolase_fold"/>
</dbReference>
<proteinExistence type="predicted"/>
<evidence type="ECO:0000313" key="1">
    <source>
        <dbReference type="EMBL" id="KAE8726973.1"/>
    </source>
</evidence>
<dbReference type="GO" id="GO:0009696">
    <property type="term" value="P:salicylic acid metabolic process"/>
    <property type="evidence" value="ECO:0007669"/>
    <property type="project" value="TreeGrafter"/>
</dbReference>
<dbReference type="GO" id="GO:0009694">
    <property type="term" value="P:jasmonic acid metabolic process"/>
    <property type="evidence" value="ECO:0007669"/>
    <property type="project" value="TreeGrafter"/>
</dbReference>
<dbReference type="EMBL" id="VEPZ02000321">
    <property type="protein sequence ID" value="KAE8726973.1"/>
    <property type="molecule type" value="Genomic_DNA"/>
</dbReference>
<dbReference type="PANTHER" id="PTHR10992">
    <property type="entry name" value="METHYLESTERASE FAMILY MEMBER"/>
    <property type="match status" value="1"/>
</dbReference>